<feature type="compositionally biased region" description="Polar residues" evidence="1">
    <location>
        <begin position="545"/>
        <end position="556"/>
    </location>
</feature>
<feature type="region of interest" description="Disordered" evidence="1">
    <location>
        <begin position="478"/>
        <end position="636"/>
    </location>
</feature>
<sequence length="636" mass="68782">MADVVGLIRSIVDVANAGIKLSIALYTFSETVATAPDQIKNIARDVSLMASVLEELGADLKQDDQARLYSISAVESAKDVVAECEGVFKEIDAVVARAVESASNNGLKKEGGKLALSATDRLKWPFLQPGMEVLQGNLERLKSTLVLMLNVLTYARDLRAEKKTSSEDENGYPRTLLENLLRANEETTRKYQHLLKTIGPQDKTVVLEHTQSTNSGASAPEASSADSPFTGLSKSTVSNQDVAVSSPQHIFLPHPEFESSIRGCLKHIERALLQFEQSSSVASHSQRVGVHIELEKEFSDSRHAPGRPNPWAVLSIVRKEQRSWPEQNDTPFHVESNTSDDLDMYASVAAGALESINIEDEALTVVHRVQDQHRAQAQIIDPVTVAEMRERASRGAVTLGASESKTEPLDASAAGFRNKSTRKPWYSSVWESLPSPTAAIDSIQQTVKNSGLFFGVEEESENPDTVLEFNKPRVGDAGALRRFDSTGPKLARSPTFDDILKPPSPIKGRPAPSLPATSTTQVPGLEGAGRSGTTAPLPEAAVEVESTQQEATNLPSTEDAEKDTHPPATMGEGSAAVPVSTNRTESPPAEAGPDESFKDEVESSGEDRTGKEEEAAEGEPDAIDRLLNEWTTLYTE</sequence>
<dbReference type="GO" id="GO:0006355">
    <property type="term" value="P:regulation of DNA-templated transcription"/>
    <property type="evidence" value="ECO:0007669"/>
    <property type="project" value="InterPro"/>
</dbReference>
<feature type="compositionally biased region" description="Low complexity" evidence="1">
    <location>
        <begin position="215"/>
        <end position="227"/>
    </location>
</feature>
<protein>
    <recommendedName>
        <fullName evidence="3">Fungal N-terminal domain-containing protein</fullName>
    </recommendedName>
</protein>
<feature type="region of interest" description="Disordered" evidence="1">
    <location>
        <begin position="209"/>
        <end position="234"/>
    </location>
</feature>
<dbReference type="PANTHER" id="PTHR36167:SF4">
    <property type="entry name" value="FUNGAL N-TERMINAL DOMAIN-CONTAINING PROTEIN"/>
    <property type="match status" value="1"/>
</dbReference>
<dbReference type="InterPro" id="IPR039327">
    <property type="entry name" value="CON7-like"/>
</dbReference>
<name>A0A0D2F925_CLAB1</name>
<dbReference type="AlphaFoldDB" id="A0A0D2F925"/>
<dbReference type="OrthoDB" id="5431013at2759"/>
<dbReference type="RefSeq" id="XP_016625245.1">
    <property type="nucleotide sequence ID" value="XM_016757996.1"/>
</dbReference>
<accession>A0A0D2F925</accession>
<feature type="compositionally biased region" description="Basic and acidic residues" evidence="1">
    <location>
        <begin position="595"/>
        <end position="613"/>
    </location>
</feature>
<dbReference type="GeneID" id="27693165"/>
<dbReference type="PANTHER" id="PTHR36167">
    <property type="entry name" value="C2H2 FINGER DOMAIN TRANSCRIPTION FACTOR (EUROFUNG)-RELATED"/>
    <property type="match status" value="1"/>
</dbReference>
<dbReference type="VEuPathDB" id="FungiDB:Z519_00237"/>
<proteinExistence type="predicted"/>
<evidence type="ECO:0000256" key="1">
    <source>
        <dbReference type="SAM" id="MobiDB-lite"/>
    </source>
</evidence>
<reference evidence="2" key="1">
    <citation type="submission" date="2015-01" db="EMBL/GenBank/DDBJ databases">
        <title>The Genome Sequence of Cladophialophora bantiana CBS 173.52.</title>
        <authorList>
            <consortium name="The Broad Institute Genomics Platform"/>
            <person name="Cuomo C."/>
            <person name="de Hoog S."/>
            <person name="Gorbushina A."/>
            <person name="Stielow B."/>
            <person name="Teixiera M."/>
            <person name="Abouelleil A."/>
            <person name="Chapman S.B."/>
            <person name="Priest M."/>
            <person name="Young S.K."/>
            <person name="Wortman J."/>
            <person name="Nusbaum C."/>
            <person name="Birren B."/>
        </authorList>
    </citation>
    <scope>NUCLEOTIDE SEQUENCE [LARGE SCALE GENOMIC DNA]</scope>
    <source>
        <strain evidence="2">CBS 173.52</strain>
    </source>
</reference>
<organism evidence="2">
    <name type="scientific">Cladophialophora bantiana (strain ATCC 10958 / CBS 173.52 / CDC B-1940 / NIH 8579)</name>
    <name type="common">Xylohypha bantiana</name>
    <dbReference type="NCBI Taxonomy" id="1442370"/>
    <lineage>
        <taxon>Eukaryota</taxon>
        <taxon>Fungi</taxon>
        <taxon>Dikarya</taxon>
        <taxon>Ascomycota</taxon>
        <taxon>Pezizomycotina</taxon>
        <taxon>Eurotiomycetes</taxon>
        <taxon>Chaetothyriomycetidae</taxon>
        <taxon>Chaetothyriales</taxon>
        <taxon>Herpotrichiellaceae</taxon>
        <taxon>Cladophialophora</taxon>
    </lineage>
</organism>
<dbReference type="HOGENOM" id="CLU_494343_0_0_1"/>
<evidence type="ECO:0000313" key="2">
    <source>
        <dbReference type="EMBL" id="KIW98576.1"/>
    </source>
</evidence>
<gene>
    <name evidence="2" type="ORF">Z519_00237</name>
</gene>
<dbReference type="EMBL" id="KN846980">
    <property type="protein sequence ID" value="KIW98576.1"/>
    <property type="molecule type" value="Genomic_DNA"/>
</dbReference>
<evidence type="ECO:0008006" key="3">
    <source>
        <dbReference type="Google" id="ProtNLM"/>
    </source>
</evidence>